<dbReference type="Gene3D" id="2.40.70.10">
    <property type="entry name" value="Acid Proteases"/>
    <property type="match status" value="1"/>
</dbReference>
<keyword evidence="2" id="KW-0732">Signal</keyword>
<sequence length="587" mass="61979">MLIHIFFAIVALTLASVSLCSPDACGPAPIHVRVGDIKVAGGKRMRGAEVSVGEPSQPLALAPTWATDMTLIHGSSNDCEKGWSGEACATLQGGVYNASASGSRASDPSTTVDKLALGTDVVIPVFPLNVTKDFHIAPMPMLGLGPNSTLLDTLASTGKIGSRSVGFWAGRGIGSKAATDGGLVFGGYDKTRVMGRSFSDRFTHGVRNCSSGLVVTIADIAVGLADGTNKSLFPKDNNKTSSHVACLDPSKRTLMTLPKSSYFDAWLDASKIDASLVGRGDGWWVGNVVVPSSVDLSFGNLTITLGSGLTVRVPNELLVQPHTFIESATGDMQTDDSRSDVLIYPNQGPEADDPIVLGQQFFAAAYLMVNQDASRFTLWEANSKEADTGKPDLVAVAQNNSDITTPLCSQGSWGTKRNQGANNALETGDEQNTYMSKGAVAGIAVGILALLLSLGMLAFVLLRKQGHPRLRCCYTWPPPSVSGSSGPKPMDQNSGTAIVHTYDGLARSVHLAQPRSDPGLHVEFRSGGLGIWGNENQLGLCELEAPLSPWISGTVTDPKELEGSIPAFEMDGSSWVRHHSRRRVCSV</sequence>
<name>A0A6P8BDD0_PYRGI</name>
<dbReference type="Proteomes" id="UP000515153">
    <property type="component" value="Unplaced"/>
</dbReference>
<reference evidence="4" key="3">
    <citation type="submission" date="2025-08" db="UniProtKB">
        <authorList>
            <consortium name="RefSeq"/>
        </authorList>
    </citation>
    <scope>IDENTIFICATION</scope>
    <source>
        <strain evidence="4">NI907</strain>
    </source>
</reference>
<evidence type="ECO:0000313" key="3">
    <source>
        <dbReference type="Proteomes" id="UP000515153"/>
    </source>
</evidence>
<dbReference type="RefSeq" id="XP_030985126.1">
    <property type="nucleotide sequence ID" value="XM_031125105.1"/>
</dbReference>
<reference evidence="4" key="1">
    <citation type="journal article" date="2019" name="Mol. Biol. Evol.">
        <title>Blast fungal genomes show frequent chromosomal changes, gene gains and losses, and effector gene turnover.</title>
        <authorList>
            <person name="Gomez Luciano L.B."/>
            <person name="Jason Tsai I."/>
            <person name="Chuma I."/>
            <person name="Tosa Y."/>
            <person name="Chen Y.H."/>
            <person name="Li J.Y."/>
            <person name="Li M.Y."/>
            <person name="Jade Lu M.Y."/>
            <person name="Nakayashiki H."/>
            <person name="Li W.H."/>
        </authorList>
    </citation>
    <scope>NUCLEOTIDE SEQUENCE</scope>
    <source>
        <strain evidence="4">NI907</strain>
    </source>
</reference>
<feature type="transmembrane region" description="Helical" evidence="1">
    <location>
        <begin position="439"/>
        <end position="462"/>
    </location>
</feature>
<evidence type="ECO:0000256" key="2">
    <source>
        <dbReference type="SAM" id="SignalP"/>
    </source>
</evidence>
<protein>
    <recommendedName>
        <fullName evidence="5">Peptidase A1 domain-containing protein</fullName>
    </recommendedName>
</protein>
<proteinExistence type="predicted"/>
<reference evidence="4" key="2">
    <citation type="submission" date="2019-10" db="EMBL/GenBank/DDBJ databases">
        <authorList>
            <consortium name="NCBI Genome Project"/>
        </authorList>
    </citation>
    <scope>NUCLEOTIDE SEQUENCE</scope>
    <source>
        <strain evidence="4">NI907</strain>
    </source>
</reference>
<accession>A0A6P8BDD0</accession>
<dbReference type="AlphaFoldDB" id="A0A6P8BDD0"/>
<keyword evidence="1" id="KW-0472">Membrane</keyword>
<feature type="chain" id="PRO_5028081064" description="Peptidase A1 domain-containing protein" evidence="2">
    <location>
        <begin position="16"/>
        <end position="587"/>
    </location>
</feature>
<keyword evidence="3" id="KW-1185">Reference proteome</keyword>
<dbReference type="GeneID" id="41960014"/>
<gene>
    <name evidence="4" type="ORF">PgNI_05065</name>
</gene>
<keyword evidence="1" id="KW-1133">Transmembrane helix</keyword>
<organism evidence="3 4">
    <name type="scientific">Pyricularia grisea</name>
    <name type="common">Crabgrass-specific blast fungus</name>
    <name type="synonym">Magnaporthe grisea</name>
    <dbReference type="NCBI Taxonomy" id="148305"/>
    <lineage>
        <taxon>Eukaryota</taxon>
        <taxon>Fungi</taxon>
        <taxon>Dikarya</taxon>
        <taxon>Ascomycota</taxon>
        <taxon>Pezizomycotina</taxon>
        <taxon>Sordariomycetes</taxon>
        <taxon>Sordariomycetidae</taxon>
        <taxon>Magnaporthales</taxon>
        <taxon>Pyriculariaceae</taxon>
        <taxon>Pyricularia</taxon>
    </lineage>
</organism>
<evidence type="ECO:0000256" key="1">
    <source>
        <dbReference type="SAM" id="Phobius"/>
    </source>
</evidence>
<evidence type="ECO:0008006" key="5">
    <source>
        <dbReference type="Google" id="ProtNLM"/>
    </source>
</evidence>
<keyword evidence="1" id="KW-0812">Transmembrane</keyword>
<feature type="signal peptide" evidence="2">
    <location>
        <begin position="1"/>
        <end position="15"/>
    </location>
</feature>
<dbReference type="KEGG" id="pgri:PgNI_05065"/>
<dbReference type="InterPro" id="IPR021109">
    <property type="entry name" value="Peptidase_aspartic_dom_sf"/>
</dbReference>
<evidence type="ECO:0000313" key="4">
    <source>
        <dbReference type="RefSeq" id="XP_030985126.1"/>
    </source>
</evidence>
<dbReference type="SUPFAM" id="SSF50630">
    <property type="entry name" value="Acid proteases"/>
    <property type="match status" value="1"/>
</dbReference>